<reference evidence="1 2" key="1">
    <citation type="submission" date="2013-11" db="EMBL/GenBank/DDBJ databases">
        <title>The Genome Sequence of Phytophthora parasitica P1569.</title>
        <authorList>
            <consortium name="The Broad Institute Genomics Platform"/>
            <person name="Russ C."/>
            <person name="Tyler B."/>
            <person name="Panabieres F."/>
            <person name="Shan W."/>
            <person name="Tripathy S."/>
            <person name="Grunwald N."/>
            <person name="Machado M."/>
            <person name="Johnson C.S."/>
            <person name="Arredondo F."/>
            <person name="Hong C."/>
            <person name="Coffey M."/>
            <person name="Young S.K."/>
            <person name="Zeng Q."/>
            <person name="Gargeya S."/>
            <person name="Fitzgerald M."/>
            <person name="Abouelleil A."/>
            <person name="Alvarado L."/>
            <person name="Chapman S.B."/>
            <person name="Gainer-Dewar J."/>
            <person name="Goldberg J."/>
            <person name="Griggs A."/>
            <person name="Gujja S."/>
            <person name="Hansen M."/>
            <person name="Howarth C."/>
            <person name="Imamovic A."/>
            <person name="Ireland A."/>
            <person name="Larimer J."/>
            <person name="McCowan C."/>
            <person name="Murphy C."/>
            <person name="Pearson M."/>
            <person name="Poon T.W."/>
            <person name="Priest M."/>
            <person name="Roberts A."/>
            <person name="Saif S."/>
            <person name="Shea T."/>
            <person name="Sykes S."/>
            <person name="Wortman J."/>
            <person name="Nusbaum C."/>
            <person name="Birren B."/>
        </authorList>
    </citation>
    <scope>NUCLEOTIDE SEQUENCE [LARGE SCALE GENOMIC DNA]</scope>
    <source>
        <strain evidence="1 2">P1569</strain>
    </source>
</reference>
<protein>
    <submittedName>
        <fullName evidence="1">Uncharacterized protein</fullName>
    </submittedName>
</protein>
<name>V9FQ86_PHYNI</name>
<evidence type="ECO:0000313" key="1">
    <source>
        <dbReference type="EMBL" id="ETI53619.1"/>
    </source>
</evidence>
<gene>
    <name evidence="1" type="ORF">F443_03466</name>
</gene>
<keyword evidence="2" id="KW-1185">Reference proteome</keyword>
<accession>V9FQ86</accession>
<dbReference type="EMBL" id="ANIZ01000666">
    <property type="protein sequence ID" value="ETI53619.1"/>
    <property type="molecule type" value="Genomic_DNA"/>
</dbReference>
<dbReference type="AlphaFoldDB" id="V9FQ86"/>
<comment type="caution">
    <text evidence="1">The sequence shown here is derived from an EMBL/GenBank/DDBJ whole genome shotgun (WGS) entry which is preliminary data.</text>
</comment>
<proteinExistence type="predicted"/>
<dbReference type="Proteomes" id="UP000018721">
    <property type="component" value="Unassembled WGS sequence"/>
</dbReference>
<organism evidence="1 2">
    <name type="scientific">Phytophthora nicotianae P1569</name>
    <dbReference type="NCBI Taxonomy" id="1317065"/>
    <lineage>
        <taxon>Eukaryota</taxon>
        <taxon>Sar</taxon>
        <taxon>Stramenopiles</taxon>
        <taxon>Oomycota</taxon>
        <taxon>Peronosporomycetes</taxon>
        <taxon>Peronosporales</taxon>
        <taxon>Peronosporaceae</taxon>
        <taxon>Phytophthora</taxon>
    </lineage>
</organism>
<evidence type="ECO:0000313" key="2">
    <source>
        <dbReference type="Proteomes" id="UP000018721"/>
    </source>
</evidence>
<sequence>MDYYPHFSRKAQSKATLLQNEKFIKNNMLPNIKHLYEAQRSEDQFEALSELFLQYLSSDGYSNLLQEYYVTDGWANWYGTCAVPGIAPSQNALELHH</sequence>
<dbReference type="HOGENOM" id="CLU_2351266_0_0_1"/>